<dbReference type="Proteomes" id="UP000193978">
    <property type="component" value="Chromosome"/>
</dbReference>
<evidence type="ECO:0000313" key="2">
    <source>
        <dbReference type="Proteomes" id="UP000193978"/>
    </source>
</evidence>
<reference evidence="1 2" key="1">
    <citation type="submission" date="2017-02" db="EMBL/GenBank/DDBJ databases">
        <authorList>
            <person name="Peterson S.W."/>
        </authorList>
    </citation>
    <scope>NUCLEOTIDE SEQUENCE [LARGE SCALE GENOMIC DNA]</scope>
    <source>
        <strain evidence="1 2">S285</strain>
    </source>
</reference>
<dbReference type="OrthoDB" id="7375665at2"/>
<dbReference type="STRING" id="655015.B1812_10130"/>
<gene>
    <name evidence="1" type="ORF">B1812_10130</name>
</gene>
<dbReference type="AlphaFoldDB" id="A0A1W6MV33"/>
<accession>A0A1W6MV33</accession>
<protein>
    <submittedName>
        <fullName evidence="1">Uncharacterized protein</fullName>
    </submittedName>
</protein>
<evidence type="ECO:0000313" key="1">
    <source>
        <dbReference type="EMBL" id="ARN81376.1"/>
    </source>
</evidence>
<dbReference type="EMBL" id="CP019948">
    <property type="protein sequence ID" value="ARN81376.1"/>
    <property type="molecule type" value="Genomic_DNA"/>
</dbReference>
<organism evidence="1 2">
    <name type="scientific">Methylocystis bryophila</name>
    <dbReference type="NCBI Taxonomy" id="655015"/>
    <lineage>
        <taxon>Bacteria</taxon>
        <taxon>Pseudomonadati</taxon>
        <taxon>Pseudomonadota</taxon>
        <taxon>Alphaproteobacteria</taxon>
        <taxon>Hyphomicrobiales</taxon>
        <taxon>Methylocystaceae</taxon>
        <taxon>Methylocystis</taxon>
    </lineage>
</organism>
<sequence>MLQVDFTSPLSIFEIPPDFVEPALRILRLSNAALDAYFYDVGVLMTELLWRGELVWTAPAPVLLALGMPEAPLAIEAAGLGVLDLGALSNPEGCILVVDSAKAPFVTRFDRVDDFIVWLRSAGTDVRTVTITGVGSSALGSAAFAWNASMALGQRVAAIVPGYGVADVICQGLGGWYGFGVLGWLEGLAHRWVAIASPLVACLGKNLVQTLPDAHQGGAGAEAFLTGNPASDVLHALLNHAPQISVLLGHSKGALVIENAVRAVDPSVSSRLWVTTFGCPISETAPVKRYIQFLGNFDGLGLLNSWGRLPEIWIPTDHSTNTAIPFSMPVAILSRLALACEEASRTSKLAAISSLPASQKRIASVVSGAR</sequence>
<dbReference type="KEGG" id="mbry:B1812_10130"/>
<dbReference type="RefSeq" id="WP_085771474.1">
    <property type="nucleotide sequence ID" value="NZ_AP027149.1"/>
</dbReference>
<name>A0A1W6MV33_9HYPH</name>
<keyword evidence="2" id="KW-1185">Reference proteome</keyword>
<proteinExistence type="predicted"/>